<feature type="signal peptide" evidence="6">
    <location>
        <begin position="1"/>
        <end position="27"/>
    </location>
</feature>
<dbReference type="Gene3D" id="2.40.10.10">
    <property type="entry name" value="Trypsin-like serine proteases"/>
    <property type="match status" value="2"/>
</dbReference>
<gene>
    <name evidence="8" type="ordered locus">Snas_0023</name>
</gene>
<dbReference type="Proteomes" id="UP000000844">
    <property type="component" value="Chromosome"/>
</dbReference>
<evidence type="ECO:0000313" key="8">
    <source>
        <dbReference type="EMBL" id="ADD39745.1"/>
    </source>
</evidence>
<evidence type="ECO:0000256" key="3">
    <source>
        <dbReference type="ARBA" id="ARBA00022729"/>
    </source>
</evidence>
<sequence>MRRVATVAALGLLAAAVPLLLGPGAGAEQQDKAPSPSRDVNTVEIAEIESADVDMSYLAGRRKVLSYPGARFVKLHFSRLELAPNDYITISDPYGGQETRYTGQPGALWTTSVTGDSAVVRLHSEEGPLSDAMTKFGAEIDKVSKGLSPDEVRKRERAERRPESVCGDDDQRDAVCYESTEPEVYANAAPVARLLIDGSTMCTAWRVGSKNRLLTNNHCFETSEQARDTEVWFNYACSGCGGQALKKAVKVRGESVIETNAEYDYTLFTVDDFDAIRRFGQLELADRAPREGEKLYIPQHPGGEPAKVALESDADSGACVVDKPSFDGYVDGSDVSYYCDTEFGSSGSPVLSRETHEVIGLHHFGGCPNSGVRSDKIHDRVKGDI</sequence>
<accession>D3PTY7</accession>
<dbReference type="InterPro" id="IPR009003">
    <property type="entry name" value="Peptidase_S1_PA"/>
</dbReference>
<feature type="compositionally biased region" description="Basic and acidic residues" evidence="7">
    <location>
        <begin position="147"/>
        <end position="163"/>
    </location>
</feature>
<evidence type="ECO:0000313" key="9">
    <source>
        <dbReference type="Proteomes" id="UP000000844"/>
    </source>
</evidence>
<dbReference type="EC" id="3.4.21.-" evidence="6"/>
<dbReference type="GO" id="GO:0008236">
    <property type="term" value="F:serine-type peptidase activity"/>
    <property type="evidence" value="ECO:0007669"/>
    <property type="project" value="UniProtKB-KW"/>
</dbReference>
<keyword evidence="3 6" id="KW-0732">Signal</keyword>
<dbReference type="GO" id="GO:0006508">
    <property type="term" value="P:proteolysis"/>
    <property type="evidence" value="ECO:0007669"/>
    <property type="project" value="UniProtKB-KW"/>
</dbReference>
<dbReference type="eggNOG" id="COG3591">
    <property type="taxonomic scope" value="Bacteria"/>
</dbReference>
<dbReference type="InterPro" id="IPR043504">
    <property type="entry name" value="Peptidase_S1_PA_chymotrypsin"/>
</dbReference>
<dbReference type="OrthoDB" id="5928962at2"/>
<dbReference type="SUPFAM" id="SSF50494">
    <property type="entry name" value="Trypsin-like serine proteases"/>
    <property type="match status" value="1"/>
</dbReference>
<evidence type="ECO:0000256" key="1">
    <source>
        <dbReference type="ARBA" id="ARBA00008764"/>
    </source>
</evidence>
<keyword evidence="5 6" id="KW-0720">Serine protease</keyword>
<evidence type="ECO:0000256" key="5">
    <source>
        <dbReference type="ARBA" id="ARBA00022825"/>
    </source>
</evidence>
<evidence type="ECO:0000256" key="7">
    <source>
        <dbReference type="SAM" id="MobiDB-lite"/>
    </source>
</evidence>
<dbReference type="PANTHER" id="PTHR36234">
    <property type="entry name" value="LYSYL ENDOPEPTIDASE"/>
    <property type="match status" value="1"/>
</dbReference>
<dbReference type="HOGENOM" id="CLU_036779_1_0_11"/>
<dbReference type="Pfam" id="PF13365">
    <property type="entry name" value="Trypsin_2"/>
    <property type="match status" value="1"/>
</dbReference>
<evidence type="ECO:0000256" key="6">
    <source>
        <dbReference type="RuleBase" id="RU004296"/>
    </source>
</evidence>
<dbReference type="STRING" id="446470.Snas_0023"/>
<proteinExistence type="inferred from homology"/>
<dbReference type="RefSeq" id="WP_013015316.1">
    <property type="nucleotide sequence ID" value="NC_013947.1"/>
</dbReference>
<feature type="region of interest" description="Disordered" evidence="7">
    <location>
        <begin position="147"/>
        <end position="172"/>
    </location>
</feature>
<dbReference type="PRINTS" id="PR00839">
    <property type="entry name" value="V8PROTEASE"/>
</dbReference>
<evidence type="ECO:0000256" key="4">
    <source>
        <dbReference type="ARBA" id="ARBA00022801"/>
    </source>
</evidence>
<protein>
    <recommendedName>
        <fullName evidence="6">Serine protease</fullName>
        <ecNumber evidence="6">3.4.21.-</ecNumber>
    </recommendedName>
</protein>
<dbReference type="PANTHER" id="PTHR36234:SF5">
    <property type="entry name" value="LYSYL ENDOPEPTIDASE"/>
    <property type="match status" value="1"/>
</dbReference>
<comment type="similarity">
    <text evidence="1 6">Belongs to the peptidase S1B family.</text>
</comment>
<reference evidence="8 9" key="1">
    <citation type="journal article" date="2009" name="Stand. Genomic Sci.">
        <title>Complete genome sequence of Stackebrandtia nassauensis type strain (LLR-40K-21).</title>
        <authorList>
            <person name="Munk C."/>
            <person name="Lapidus A."/>
            <person name="Copeland A."/>
            <person name="Jando M."/>
            <person name="Mayilraj S."/>
            <person name="Glavina Del Rio T."/>
            <person name="Nolan M."/>
            <person name="Chen F."/>
            <person name="Lucas S."/>
            <person name="Tice H."/>
            <person name="Cheng J.F."/>
            <person name="Han C."/>
            <person name="Detter J.C."/>
            <person name="Bruce D."/>
            <person name="Goodwin L."/>
            <person name="Chain P."/>
            <person name="Pitluck S."/>
            <person name="Goker M."/>
            <person name="Ovchinikova G."/>
            <person name="Pati A."/>
            <person name="Ivanova N."/>
            <person name="Mavromatis K."/>
            <person name="Chen A."/>
            <person name="Palaniappan K."/>
            <person name="Land M."/>
            <person name="Hauser L."/>
            <person name="Chang Y.J."/>
            <person name="Jeffries C.D."/>
            <person name="Bristow J."/>
            <person name="Eisen J.A."/>
            <person name="Markowitz V."/>
            <person name="Hugenholtz P."/>
            <person name="Kyrpides N.C."/>
            <person name="Klenk H.P."/>
        </authorList>
    </citation>
    <scope>NUCLEOTIDE SEQUENCE [LARGE SCALE GENOMIC DNA]</scope>
    <source>
        <strain evidence="9">DSM 44728 / CIP 108903 / NRRL B-16338 / NBRC 102104 / LLR-40K-21</strain>
    </source>
</reference>
<organism evidence="8 9">
    <name type="scientific">Stackebrandtia nassauensis (strain DSM 44728 / CIP 108903 / NRRL B-16338 / NBRC 102104 / LLR-40K-21)</name>
    <dbReference type="NCBI Taxonomy" id="446470"/>
    <lineage>
        <taxon>Bacteria</taxon>
        <taxon>Bacillati</taxon>
        <taxon>Actinomycetota</taxon>
        <taxon>Actinomycetes</taxon>
        <taxon>Glycomycetales</taxon>
        <taxon>Glycomycetaceae</taxon>
        <taxon>Stackebrandtia</taxon>
    </lineage>
</organism>
<keyword evidence="4 6" id="KW-0378">Hydrolase</keyword>
<dbReference type="InterPro" id="IPR008256">
    <property type="entry name" value="Peptidase_S1B"/>
</dbReference>
<dbReference type="EMBL" id="CP001778">
    <property type="protein sequence ID" value="ADD39745.1"/>
    <property type="molecule type" value="Genomic_DNA"/>
</dbReference>
<name>D3PTY7_STANL</name>
<keyword evidence="9" id="KW-1185">Reference proteome</keyword>
<dbReference type="KEGG" id="sna:Snas_0023"/>
<dbReference type="AlphaFoldDB" id="D3PTY7"/>
<feature type="chain" id="PRO_5006991172" description="Serine protease" evidence="6">
    <location>
        <begin position="28"/>
        <end position="385"/>
    </location>
</feature>
<evidence type="ECO:0000256" key="2">
    <source>
        <dbReference type="ARBA" id="ARBA00022670"/>
    </source>
</evidence>
<keyword evidence="2 6" id="KW-0645">Protease</keyword>